<organism evidence="2 3">
    <name type="scientific">Phaeomoniella chlamydospora</name>
    <name type="common">Phaeoacremonium chlamydosporum</name>
    <dbReference type="NCBI Taxonomy" id="158046"/>
    <lineage>
        <taxon>Eukaryota</taxon>
        <taxon>Fungi</taxon>
        <taxon>Dikarya</taxon>
        <taxon>Ascomycota</taxon>
        <taxon>Pezizomycotina</taxon>
        <taxon>Eurotiomycetes</taxon>
        <taxon>Chaetothyriomycetidae</taxon>
        <taxon>Phaeomoniellales</taxon>
        <taxon>Phaeomoniellaceae</taxon>
        <taxon>Phaeomoniella</taxon>
    </lineage>
</organism>
<dbReference type="SFLD" id="SFLDG01129">
    <property type="entry name" value="C1.5:_HAD__Beta-PGM__Phosphata"/>
    <property type="match status" value="1"/>
</dbReference>
<dbReference type="InterPro" id="IPR006439">
    <property type="entry name" value="HAD-SF_hydro_IA"/>
</dbReference>
<name>A0A0G2EZ35_PHACM</name>
<dbReference type="InterPro" id="IPR051540">
    <property type="entry name" value="S-2-haloacid_dehalogenase"/>
</dbReference>
<sequence>MDYSDITNNVRAMIFDVYGTTVDWRKEVTSYLMEAASRALDSASASIPSQVRLLCDPGDAVFWSLFAQDWRESYYNYTRQHDPVGQIHSFVNTDTFYEHSLINLLERYGLVGLWNEQEIAEHCQIWHRLRPWPDSVIGLNFLRYKKGYRIATLSNADTALIQDLVEWGNLPFTDILSAEQFGVYKPHREIYERAARKLDIPFNQCAMVAAHLGDLEAAKEVGMWTVYVERWEEEMFNESQISRAKREGFVDMWIELTDSSDEEDGAAESGGFIELARRLGVHDHLAMETTSGLTGLYSEEDQ</sequence>
<dbReference type="InterPro" id="IPR023198">
    <property type="entry name" value="PGP-like_dom2"/>
</dbReference>
<keyword evidence="3" id="KW-1185">Reference proteome</keyword>
<dbReference type="NCBIfam" id="TIGR01493">
    <property type="entry name" value="HAD-SF-IA-v2"/>
    <property type="match status" value="1"/>
</dbReference>
<evidence type="ECO:0000313" key="2">
    <source>
        <dbReference type="EMBL" id="KKY27837.1"/>
    </source>
</evidence>
<evidence type="ECO:0000256" key="1">
    <source>
        <dbReference type="ARBA" id="ARBA00022801"/>
    </source>
</evidence>
<reference evidence="2 3" key="1">
    <citation type="submission" date="2015-05" db="EMBL/GenBank/DDBJ databases">
        <title>Distinctive expansion of gene families associated with plant cell wall degradation and secondary metabolism in the genomes of grapevine trunk pathogens.</title>
        <authorList>
            <person name="Lawrence D.P."/>
            <person name="Travadon R."/>
            <person name="Rolshausen P.E."/>
            <person name="Baumgartner K."/>
        </authorList>
    </citation>
    <scope>NUCLEOTIDE SEQUENCE [LARGE SCALE GENOMIC DNA]</scope>
    <source>
        <strain evidence="2">UCRPC4</strain>
    </source>
</reference>
<dbReference type="AlphaFoldDB" id="A0A0G2EZ35"/>
<evidence type="ECO:0000313" key="3">
    <source>
        <dbReference type="Proteomes" id="UP000053317"/>
    </source>
</evidence>
<dbReference type="PANTHER" id="PTHR43316:SF3">
    <property type="entry name" value="HALOACID DEHALOGENASE, TYPE II (AFU_ORTHOLOGUE AFUA_2G07750)-RELATED"/>
    <property type="match status" value="1"/>
</dbReference>
<dbReference type="PRINTS" id="PR00413">
    <property type="entry name" value="HADHALOGNASE"/>
</dbReference>
<comment type="caution">
    <text evidence="2">The sequence shown here is derived from an EMBL/GenBank/DDBJ whole genome shotgun (WGS) entry which is preliminary data.</text>
</comment>
<dbReference type="SFLD" id="SFLDS00003">
    <property type="entry name" value="Haloacid_Dehalogenase"/>
    <property type="match status" value="1"/>
</dbReference>
<dbReference type="OrthoDB" id="40579at2759"/>
<dbReference type="Proteomes" id="UP000053317">
    <property type="component" value="Unassembled WGS sequence"/>
</dbReference>
<dbReference type="InterPro" id="IPR023214">
    <property type="entry name" value="HAD_sf"/>
</dbReference>
<dbReference type="SUPFAM" id="SSF56784">
    <property type="entry name" value="HAD-like"/>
    <property type="match status" value="1"/>
</dbReference>
<gene>
    <name evidence="2" type="ORF">UCRPC4_g00817</name>
</gene>
<dbReference type="NCBIfam" id="TIGR01549">
    <property type="entry name" value="HAD-SF-IA-v1"/>
    <property type="match status" value="1"/>
</dbReference>
<dbReference type="Gene3D" id="3.40.50.1000">
    <property type="entry name" value="HAD superfamily/HAD-like"/>
    <property type="match status" value="1"/>
</dbReference>
<dbReference type="Pfam" id="PF00702">
    <property type="entry name" value="Hydrolase"/>
    <property type="match status" value="1"/>
</dbReference>
<reference evidence="2 3" key="2">
    <citation type="submission" date="2015-05" db="EMBL/GenBank/DDBJ databases">
        <authorList>
            <person name="Morales-Cruz A."/>
            <person name="Amrine K.C."/>
            <person name="Cantu D."/>
        </authorList>
    </citation>
    <scope>NUCLEOTIDE SEQUENCE [LARGE SCALE GENOMIC DNA]</scope>
    <source>
        <strain evidence="2">UCRPC4</strain>
    </source>
</reference>
<keyword evidence="1" id="KW-0378">Hydrolase</keyword>
<proteinExistence type="predicted"/>
<dbReference type="PANTHER" id="PTHR43316">
    <property type="entry name" value="HYDROLASE, HALOACID DELAHOGENASE-RELATED"/>
    <property type="match status" value="1"/>
</dbReference>
<dbReference type="EMBL" id="LCWF01000021">
    <property type="protein sequence ID" value="KKY27837.1"/>
    <property type="molecule type" value="Genomic_DNA"/>
</dbReference>
<dbReference type="Gene3D" id="1.10.150.240">
    <property type="entry name" value="Putative phosphatase, domain 2"/>
    <property type="match status" value="1"/>
</dbReference>
<dbReference type="GO" id="GO:0016791">
    <property type="term" value="F:phosphatase activity"/>
    <property type="evidence" value="ECO:0007669"/>
    <property type="project" value="UniProtKB-ARBA"/>
</dbReference>
<accession>A0A0G2EZ35</accession>
<protein>
    <submittedName>
        <fullName evidence="2">Putative haloacid type ii</fullName>
    </submittedName>
</protein>
<dbReference type="InterPro" id="IPR036412">
    <property type="entry name" value="HAD-like_sf"/>
</dbReference>